<dbReference type="EMBL" id="CAUYUJ010019874">
    <property type="protein sequence ID" value="CAK0894278.1"/>
    <property type="molecule type" value="Genomic_DNA"/>
</dbReference>
<organism evidence="2 3">
    <name type="scientific">Prorocentrum cordatum</name>
    <dbReference type="NCBI Taxonomy" id="2364126"/>
    <lineage>
        <taxon>Eukaryota</taxon>
        <taxon>Sar</taxon>
        <taxon>Alveolata</taxon>
        <taxon>Dinophyceae</taxon>
        <taxon>Prorocentrales</taxon>
        <taxon>Prorocentraceae</taxon>
        <taxon>Prorocentrum</taxon>
    </lineage>
</organism>
<feature type="compositionally biased region" description="Low complexity" evidence="1">
    <location>
        <begin position="94"/>
        <end position="104"/>
    </location>
</feature>
<dbReference type="Proteomes" id="UP001189429">
    <property type="component" value="Unassembled WGS sequence"/>
</dbReference>
<feature type="non-terminal residue" evidence="2">
    <location>
        <position position="197"/>
    </location>
</feature>
<evidence type="ECO:0000256" key="1">
    <source>
        <dbReference type="SAM" id="MobiDB-lite"/>
    </source>
</evidence>
<accession>A0ABN9X8R5</accession>
<comment type="caution">
    <text evidence="2">The sequence shown here is derived from an EMBL/GenBank/DDBJ whole genome shotgun (WGS) entry which is preliminary data.</text>
</comment>
<reference evidence="2" key="1">
    <citation type="submission" date="2023-10" db="EMBL/GenBank/DDBJ databases">
        <authorList>
            <person name="Chen Y."/>
            <person name="Shah S."/>
            <person name="Dougan E. K."/>
            <person name="Thang M."/>
            <person name="Chan C."/>
        </authorList>
    </citation>
    <scope>NUCLEOTIDE SEQUENCE [LARGE SCALE GENOMIC DNA]</scope>
</reference>
<keyword evidence="3" id="KW-1185">Reference proteome</keyword>
<feature type="region of interest" description="Disordered" evidence="1">
    <location>
        <begin position="1"/>
        <end position="109"/>
    </location>
</feature>
<feature type="compositionally biased region" description="Low complexity" evidence="1">
    <location>
        <begin position="124"/>
        <end position="145"/>
    </location>
</feature>
<sequence length="197" mass="19937">MTSPSLLPPRAAAAHGPPPPPLAPLGRCGSRPDLRTVTFAARGPEPEALEALQLTGRGAPQADSLRRGTPLSSRSSPPAAAERRGSAGGGGSAGSTAPSLAAGAEDGPGWEYAAVGGADLLVGPFGASGGAAASPSSSSVVKASRPSPPGRLRQGAQSDARHRRMTALELRASEAVRQRLQTDGLLRQEELFLQRSE</sequence>
<name>A0ABN9X8R5_9DINO</name>
<evidence type="ECO:0000313" key="3">
    <source>
        <dbReference type="Proteomes" id="UP001189429"/>
    </source>
</evidence>
<feature type="region of interest" description="Disordered" evidence="1">
    <location>
        <begin position="124"/>
        <end position="163"/>
    </location>
</feature>
<protein>
    <submittedName>
        <fullName evidence="2">Uncharacterized protein</fullName>
    </submittedName>
</protein>
<proteinExistence type="predicted"/>
<gene>
    <name evidence="2" type="ORF">PCOR1329_LOCUS73357</name>
</gene>
<evidence type="ECO:0000313" key="2">
    <source>
        <dbReference type="EMBL" id="CAK0894278.1"/>
    </source>
</evidence>